<dbReference type="Proteomes" id="UP001152622">
    <property type="component" value="Chromosome 3"/>
</dbReference>
<reference evidence="2" key="1">
    <citation type="journal article" date="2023" name="Science">
        <title>Genome structures resolve the early diversification of teleost fishes.</title>
        <authorList>
            <person name="Parey E."/>
            <person name="Louis A."/>
            <person name="Montfort J."/>
            <person name="Bouchez O."/>
            <person name="Roques C."/>
            <person name="Iampietro C."/>
            <person name="Lluch J."/>
            <person name="Castinel A."/>
            <person name="Donnadieu C."/>
            <person name="Desvignes T."/>
            <person name="Floi Bucao C."/>
            <person name="Jouanno E."/>
            <person name="Wen M."/>
            <person name="Mejri S."/>
            <person name="Dirks R."/>
            <person name="Jansen H."/>
            <person name="Henkel C."/>
            <person name="Chen W.J."/>
            <person name="Zahm M."/>
            <person name="Cabau C."/>
            <person name="Klopp C."/>
            <person name="Thompson A.W."/>
            <person name="Robinson-Rechavi M."/>
            <person name="Braasch I."/>
            <person name="Lecointre G."/>
            <person name="Bobe J."/>
            <person name="Postlethwait J.H."/>
            <person name="Berthelot C."/>
            <person name="Roest Crollius H."/>
            <person name="Guiguen Y."/>
        </authorList>
    </citation>
    <scope>NUCLEOTIDE SEQUENCE</scope>
    <source>
        <strain evidence="2">WJC10195</strain>
    </source>
</reference>
<sequence>MPPLTMAQMVTMVDWAVGTSTSGVRAEAYGGGRLTVAGTGWPPGQGGKGPFTGLTGQGSMEPQGGPALASERSGAGRGAARQAASRRAAVLFSTAGVLTLRPIYSERERELEYCVFFKEPWHVFQAAAVTWSEMETHSSG</sequence>
<dbReference type="EMBL" id="JAINUF010000003">
    <property type="protein sequence ID" value="KAJ8370810.1"/>
    <property type="molecule type" value="Genomic_DNA"/>
</dbReference>
<proteinExistence type="predicted"/>
<feature type="compositionally biased region" description="Gly residues" evidence="1">
    <location>
        <begin position="41"/>
        <end position="50"/>
    </location>
</feature>
<protein>
    <submittedName>
        <fullName evidence="2">Uncharacterized protein</fullName>
    </submittedName>
</protein>
<organism evidence="2 3">
    <name type="scientific">Synaphobranchus kaupii</name>
    <name type="common">Kaup's arrowtooth eel</name>
    <dbReference type="NCBI Taxonomy" id="118154"/>
    <lineage>
        <taxon>Eukaryota</taxon>
        <taxon>Metazoa</taxon>
        <taxon>Chordata</taxon>
        <taxon>Craniata</taxon>
        <taxon>Vertebrata</taxon>
        <taxon>Euteleostomi</taxon>
        <taxon>Actinopterygii</taxon>
        <taxon>Neopterygii</taxon>
        <taxon>Teleostei</taxon>
        <taxon>Anguilliformes</taxon>
        <taxon>Synaphobranchidae</taxon>
        <taxon>Synaphobranchus</taxon>
    </lineage>
</organism>
<evidence type="ECO:0000313" key="2">
    <source>
        <dbReference type="EMBL" id="KAJ8370810.1"/>
    </source>
</evidence>
<feature type="region of interest" description="Disordered" evidence="1">
    <location>
        <begin position="37"/>
        <end position="81"/>
    </location>
</feature>
<comment type="caution">
    <text evidence="2">The sequence shown here is derived from an EMBL/GenBank/DDBJ whole genome shotgun (WGS) entry which is preliminary data.</text>
</comment>
<gene>
    <name evidence="2" type="ORF">SKAU_G00108380</name>
</gene>
<evidence type="ECO:0000256" key="1">
    <source>
        <dbReference type="SAM" id="MobiDB-lite"/>
    </source>
</evidence>
<evidence type="ECO:0000313" key="3">
    <source>
        <dbReference type="Proteomes" id="UP001152622"/>
    </source>
</evidence>
<name>A0A9Q1G0R8_SYNKA</name>
<accession>A0A9Q1G0R8</accession>
<dbReference type="AlphaFoldDB" id="A0A9Q1G0R8"/>
<keyword evidence="3" id="KW-1185">Reference proteome</keyword>
<feature type="compositionally biased region" description="Low complexity" evidence="1">
    <location>
        <begin position="67"/>
        <end position="81"/>
    </location>
</feature>